<dbReference type="InterPro" id="IPR036611">
    <property type="entry name" value="Trigger_fac_ribosome-bd_sf"/>
</dbReference>
<dbReference type="FunFam" id="3.30.70.1050:FF:000004">
    <property type="entry name" value="Trigger factor"/>
    <property type="match status" value="1"/>
</dbReference>
<evidence type="ECO:0000256" key="2">
    <source>
        <dbReference type="ARBA" id="ARBA00005464"/>
    </source>
</evidence>
<dbReference type="RefSeq" id="XP_027067274.1">
    <property type="nucleotide sequence ID" value="XM_027211473.2"/>
</dbReference>
<dbReference type="Proteomes" id="UP001652660">
    <property type="component" value="Chromosome 6c"/>
</dbReference>
<evidence type="ECO:0000256" key="1">
    <source>
        <dbReference type="ARBA" id="ARBA00000971"/>
    </source>
</evidence>
<reference evidence="10" key="2">
    <citation type="submission" date="2025-08" db="UniProtKB">
        <authorList>
            <consortium name="RefSeq"/>
        </authorList>
    </citation>
    <scope>IDENTIFICATION</scope>
    <source>
        <tissue evidence="10">Leaves</tissue>
    </source>
</reference>
<dbReference type="InterPro" id="IPR005215">
    <property type="entry name" value="Trig_fac"/>
</dbReference>
<evidence type="ECO:0000313" key="10">
    <source>
        <dbReference type="RefSeq" id="XP_027067274.1"/>
    </source>
</evidence>
<comment type="catalytic activity">
    <reaction evidence="1">
        <text>[protein]-peptidylproline (omega=180) = [protein]-peptidylproline (omega=0)</text>
        <dbReference type="Rhea" id="RHEA:16237"/>
        <dbReference type="Rhea" id="RHEA-COMP:10747"/>
        <dbReference type="Rhea" id="RHEA-COMP:10748"/>
        <dbReference type="ChEBI" id="CHEBI:83833"/>
        <dbReference type="ChEBI" id="CHEBI:83834"/>
        <dbReference type="EC" id="5.2.1.8"/>
    </reaction>
</comment>
<protein>
    <recommendedName>
        <fullName evidence="3">peptidylprolyl isomerase</fullName>
        <ecNumber evidence="3">5.2.1.8</ecNumber>
    </recommendedName>
</protein>
<comment type="function">
    <text evidence="7">Involved in protein export. Acts as a chaperone by maintaining the newly synthesized protein in an open conformation. Functions as a peptidyl-prolyl cis-trans isomerase.</text>
</comment>
<dbReference type="PANTHER" id="PTHR30560:SF4">
    <property type="entry name" value="OS01G0894700 PROTEIN"/>
    <property type="match status" value="1"/>
</dbReference>
<name>A0A6P6SN03_COFAR</name>
<evidence type="ECO:0000256" key="6">
    <source>
        <dbReference type="ARBA" id="ARBA00023235"/>
    </source>
</evidence>
<evidence type="ECO:0000256" key="5">
    <source>
        <dbReference type="ARBA" id="ARBA00023186"/>
    </source>
</evidence>
<dbReference type="GO" id="GO:0051083">
    <property type="term" value="P:'de novo' cotranslational protein folding"/>
    <property type="evidence" value="ECO:0007669"/>
    <property type="project" value="TreeGrafter"/>
</dbReference>
<dbReference type="GO" id="GO:0003755">
    <property type="term" value="F:peptidyl-prolyl cis-trans isomerase activity"/>
    <property type="evidence" value="ECO:0007669"/>
    <property type="project" value="UniProtKB-KW"/>
</dbReference>
<keyword evidence="5" id="KW-0143">Chaperone</keyword>
<evidence type="ECO:0000259" key="8">
    <source>
        <dbReference type="Pfam" id="PF05697"/>
    </source>
</evidence>
<feature type="domain" description="Trigger factor ribosome-binding bacterial" evidence="8">
    <location>
        <begin position="110"/>
        <end position="234"/>
    </location>
</feature>
<dbReference type="GO" id="GO:0043335">
    <property type="term" value="P:protein unfolding"/>
    <property type="evidence" value="ECO:0007669"/>
    <property type="project" value="TreeGrafter"/>
</dbReference>
<gene>
    <name evidence="10" type="primary">LOC113692871</name>
</gene>
<dbReference type="GO" id="GO:0015031">
    <property type="term" value="P:protein transport"/>
    <property type="evidence" value="ECO:0007669"/>
    <property type="project" value="InterPro"/>
</dbReference>
<dbReference type="GO" id="GO:0043022">
    <property type="term" value="F:ribosome binding"/>
    <property type="evidence" value="ECO:0007669"/>
    <property type="project" value="TreeGrafter"/>
</dbReference>
<evidence type="ECO:0000256" key="7">
    <source>
        <dbReference type="ARBA" id="ARBA00024849"/>
    </source>
</evidence>
<sequence length="244" mass="27289">MATETMAIFTLTSPLLKLLKRSDFVEFQSLHHCVQIYHHASLTKFGNSTTINRCHRYFDGSRESSIHSFSKQYLQHLAKSVSAVRSVTISGLEASIADPEENAVHVKNAKIVVESRDDTKLQVRVDLEGEDTRLVFEKVLTNLARAAPPVPGFRRQKGGKTSKVPKDFLLQMLGEERVTNFVIQEIVSSTLADYTKKENLTVKGNKINTIQTAEELRSSFVPGKEFGFSATLELEILTTETSSQ</sequence>
<proteinExistence type="inferred from homology"/>
<dbReference type="InterPro" id="IPR008881">
    <property type="entry name" value="Trigger_fac_ribosome-bd_bac"/>
</dbReference>
<keyword evidence="9" id="KW-1185">Reference proteome</keyword>
<dbReference type="SUPFAM" id="SSF102735">
    <property type="entry name" value="Trigger factor ribosome-binding domain"/>
    <property type="match status" value="1"/>
</dbReference>
<organism evidence="9 10">
    <name type="scientific">Coffea arabica</name>
    <name type="common">Arabian coffee</name>
    <dbReference type="NCBI Taxonomy" id="13443"/>
    <lineage>
        <taxon>Eukaryota</taxon>
        <taxon>Viridiplantae</taxon>
        <taxon>Streptophyta</taxon>
        <taxon>Embryophyta</taxon>
        <taxon>Tracheophyta</taxon>
        <taxon>Spermatophyta</taxon>
        <taxon>Magnoliopsida</taxon>
        <taxon>eudicotyledons</taxon>
        <taxon>Gunneridae</taxon>
        <taxon>Pentapetalae</taxon>
        <taxon>asterids</taxon>
        <taxon>lamiids</taxon>
        <taxon>Gentianales</taxon>
        <taxon>Rubiaceae</taxon>
        <taxon>Ixoroideae</taxon>
        <taxon>Gardenieae complex</taxon>
        <taxon>Bertiereae - Coffeeae clade</taxon>
        <taxon>Coffeeae</taxon>
        <taxon>Coffea</taxon>
    </lineage>
</organism>
<comment type="similarity">
    <text evidence="2">Belongs to the FKBP-type PPIase family. Tig subfamily.</text>
</comment>
<dbReference type="PANTHER" id="PTHR30560">
    <property type="entry name" value="TRIGGER FACTOR CHAPERONE AND PEPTIDYL-PROLYL CIS/TRANS ISOMERASE"/>
    <property type="match status" value="1"/>
</dbReference>
<dbReference type="AlphaFoldDB" id="A0A6P6SN03"/>
<keyword evidence="4" id="KW-0697">Rotamase</keyword>
<evidence type="ECO:0000313" key="9">
    <source>
        <dbReference type="Proteomes" id="UP001652660"/>
    </source>
</evidence>
<dbReference type="OrthoDB" id="1918792at2759"/>
<dbReference type="GO" id="GO:0044183">
    <property type="term" value="F:protein folding chaperone"/>
    <property type="evidence" value="ECO:0007669"/>
    <property type="project" value="TreeGrafter"/>
</dbReference>
<evidence type="ECO:0000256" key="4">
    <source>
        <dbReference type="ARBA" id="ARBA00023110"/>
    </source>
</evidence>
<dbReference type="GeneID" id="113692871"/>
<dbReference type="EC" id="5.2.1.8" evidence="3"/>
<accession>A0A6P6SN03</accession>
<evidence type="ECO:0000256" key="3">
    <source>
        <dbReference type="ARBA" id="ARBA00013194"/>
    </source>
</evidence>
<reference evidence="9" key="1">
    <citation type="journal article" date="2025" name="Foods">
        <title>Unveiling the Microbial Signatures of Arabica Coffee Cherries: Insights into Ripeness Specific Diversity, Functional Traits, and Implications for Quality and Safety.</title>
        <authorList>
            <consortium name="RefSeq"/>
            <person name="Tenea G.N."/>
            <person name="Cifuentes V."/>
            <person name="Reyes P."/>
            <person name="Cevallos-Vallejos M."/>
        </authorList>
    </citation>
    <scope>NUCLEOTIDE SEQUENCE [LARGE SCALE GENOMIC DNA]</scope>
</reference>
<dbReference type="Pfam" id="PF05697">
    <property type="entry name" value="Trigger_N"/>
    <property type="match status" value="1"/>
</dbReference>
<dbReference type="Gene3D" id="3.30.70.1050">
    <property type="entry name" value="Trigger factor ribosome-binding domain"/>
    <property type="match status" value="1"/>
</dbReference>
<keyword evidence="6" id="KW-0413">Isomerase</keyword>